<protein>
    <submittedName>
        <fullName evidence="2">Uncharacterized protein</fullName>
    </submittedName>
</protein>
<dbReference type="AlphaFoldDB" id="A0A830GWS4"/>
<name>A0A830GWS4_9CREN</name>
<reference evidence="2" key="2">
    <citation type="submission" date="2020-09" db="EMBL/GenBank/DDBJ databases">
        <authorList>
            <person name="Sun Q."/>
            <person name="Ohkuma M."/>
        </authorList>
    </citation>
    <scope>NUCLEOTIDE SEQUENCE</scope>
    <source>
        <strain evidence="2">JCM 10088</strain>
    </source>
</reference>
<keyword evidence="1" id="KW-0472">Membrane</keyword>
<keyword evidence="3" id="KW-1185">Reference proteome</keyword>
<evidence type="ECO:0000256" key="1">
    <source>
        <dbReference type="SAM" id="Phobius"/>
    </source>
</evidence>
<keyword evidence="1" id="KW-1133">Transmembrane helix</keyword>
<dbReference type="PROSITE" id="PS51257">
    <property type="entry name" value="PROKAR_LIPOPROTEIN"/>
    <property type="match status" value="1"/>
</dbReference>
<evidence type="ECO:0000313" key="3">
    <source>
        <dbReference type="Proteomes" id="UP000610960"/>
    </source>
</evidence>
<dbReference type="EMBL" id="BMNL01000004">
    <property type="protein sequence ID" value="GGP22457.1"/>
    <property type="molecule type" value="Genomic_DNA"/>
</dbReference>
<reference evidence="2" key="1">
    <citation type="journal article" date="2014" name="Int. J. Syst. Evol. Microbiol.">
        <title>Complete genome sequence of Corynebacterium casei LMG S-19264T (=DSM 44701T), isolated from a smear-ripened cheese.</title>
        <authorList>
            <consortium name="US DOE Joint Genome Institute (JGI-PGF)"/>
            <person name="Walter F."/>
            <person name="Albersmeier A."/>
            <person name="Kalinowski J."/>
            <person name="Ruckert C."/>
        </authorList>
    </citation>
    <scope>NUCLEOTIDE SEQUENCE</scope>
    <source>
        <strain evidence="2">JCM 10088</strain>
    </source>
</reference>
<feature type="transmembrane region" description="Helical" evidence="1">
    <location>
        <begin position="127"/>
        <end position="153"/>
    </location>
</feature>
<organism evidence="2 3">
    <name type="scientific">Thermocladium modestius</name>
    <dbReference type="NCBI Taxonomy" id="62609"/>
    <lineage>
        <taxon>Archaea</taxon>
        <taxon>Thermoproteota</taxon>
        <taxon>Thermoprotei</taxon>
        <taxon>Thermoproteales</taxon>
        <taxon>Thermoproteaceae</taxon>
        <taxon>Thermocladium</taxon>
    </lineage>
</organism>
<accession>A0A830GWS4</accession>
<dbReference type="Proteomes" id="UP000610960">
    <property type="component" value="Unassembled WGS sequence"/>
</dbReference>
<gene>
    <name evidence="2" type="ORF">GCM10007981_18600</name>
</gene>
<proteinExistence type="predicted"/>
<keyword evidence="1" id="KW-0812">Transmembrane</keyword>
<evidence type="ECO:0000313" key="2">
    <source>
        <dbReference type="EMBL" id="GGP22457.1"/>
    </source>
</evidence>
<dbReference type="RefSeq" id="WP_188597118.1">
    <property type="nucleotide sequence ID" value="NZ_BMNL01000004.1"/>
</dbReference>
<comment type="caution">
    <text evidence="2">The sequence shown here is derived from an EMBL/GenBank/DDBJ whole genome shotgun (WGS) entry which is preliminary data.</text>
</comment>
<sequence>MRPIIGLLAVVAAMLAAAAVLHAGSIACNVATSQMNYTIIIPANSTLILYGPHQSISGCVKANITLNEWSSIIIIAKDSRYVEMRLPRGEYPYCYPNNVTLADGYYDEATGGAGTVCTIHGQSSLTLYRIAAGIEAGAAVMLLAFFIVLLLSIGARRGG</sequence>